<organism evidence="1 2">
    <name type="scientific">Ascosphaera apis ARSEF 7405</name>
    <dbReference type="NCBI Taxonomy" id="392613"/>
    <lineage>
        <taxon>Eukaryota</taxon>
        <taxon>Fungi</taxon>
        <taxon>Dikarya</taxon>
        <taxon>Ascomycota</taxon>
        <taxon>Pezizomycotina</taxon>
        <taxon>Eurotiomycetes</taxon>
        <taxon>Eurotiomycetidae</taxon>
        <taxon>Onygenales</taxon>
        <taxon>Ascosphaeraceae</taxon>
        <taxon>Ascosphaera</taxon>
    </lineage>
</organism>
<dbReference type="AlphaFoldDB" id="A0A167YR12"/>
<reference evidence="1 2" key="1">
    <citation type="journal article" date="2016" name="Genome Biol. Evol.">
        <title>Divergent and convergent evolution of fungal pathogenicity.</title>
        <authorList>
            <person name="Shang Y."/>
            <person name="Xiao G."/>
            <person name="Zheng P."/>
            <person name="Cen K."/>
            <person name="Zhan S."/>
            <person name="Wang C."/>
        </authorList>
    </citation>
    <scope>NUCLEOTIDE SEQUENCE [LARGE SCALE GENOMIC DNA]</scope>
    <source>
        <strain evidence="1 2">ARSEF 7405</strain>
    </source>
</reference>
<sequence>MSKEDESLLAELGLLPTAKVISFTDDCLPNLPSEWYHDIFSPYVVVKDTPPDLERAGHPSGTLQYIEMRNLLILKMVNFPHELISTKLCFYLNQKFEAMGLADILVPIASTRQNPVEGQIKSPDGGFRFWSWECPGDNAQLAELPRLVIEVGTTEAGLKLEKDIKLWLERPEPPNRFGISVDLRRTGDICVKLWKTGGSGPVLLSQVYIEKGADMQVKRIIGKTPVIPFEELLAAPPDPSKGQADIELTNNFLETMAVFAWKAMKEEEES</sequence>
<comment type="caution">
    <text evidence="1">The sequence shown here is derived from an EMBL/GenBank/DDBJ whole genome shotgun (WGS) entry which is preliminary data.</text>
</comment>
<gene>
    <name evidence="1" type="ORF">AAP_03361</name>
</gene>
<evidence type="ECO:0000313" key="2">
    <source>
        <dbReference type="Proteomes" id="UP000242877"/>
    </source>
</evidence>
<name>A0A167YR12_9EURO</name>
<protein>
    <submittedName>
        <fullName evidence="1">Uncharacterized protein</fullName>
    </submittedName>
</protein>
<dbReference type="VEuPathDB" id="FungiDB:AAP_03361"/>
<dbReference type="OrthoDB" id="76567at2759"/>
<keyword evidence="2" id="KW-1185">Reference proteome</keyword>
<proteinExistence type="predicted"/>
<dbReference type="Proteomes" id="UP000242877">
    <property type="component" value="Unassembled WGS sequence"/>
</dbReference>
<accession>A0A167YR12</accession>
<dbReference type="EMBL" id="AZGZ01000013">
    <property type="protein sequence ID" value="KZZ91655.1"/>
    <property type="molecule type" value="Genomic_DNA"/>
</dbReference>
<evidence type="ECO:0000313" key="1">
    <source>
        <dbReference type="EMBL" id="KZZ91655.1"/>
    </source>
</evidence>